<protein>
    <submittedName>
        <fullName evidence="2">Uncharacterized protein</fullName>
    </submittedName>
</protein>
<evidence type="ECO:0000256" key="1">
    <source>
        <dbReference type="SAM" id="MobiDB-lite"/>
    </source>
</evidence>
<feature type="compositionally biased region" description="Polar residues" evidence="1">
    <location>
        <begin position="72"/>
        <end position="83"/>
    </location>
</feature>
<proteinExistence type="predicted"/>
<sequence length="165" mass="17316">MSAMTPGPLPTIAVEPIPGTSTTMVPTSPMLVSPLQEEANEVYNRPQSPPNPDPDTLPSTQTVEPTPGPSTAERSPQPSTSTAAMAPGPLPTIAVEPVPGTSVAVEETTILGPRESIRSPVVTDNSPRPATQFVAPPGEDEPFDVDQLLDLIDTLDQRHLIGLSR</sequence>
<accession>A0A7T8GW68</accession>
<organism evidence="2 3">
    <name type="scientific">Caligus rogercresseyi</name>
    <name type="common">Sea louse</name>
    <dbReference type="NCBI Taxonomy" id="217165"/>
    <lineage>
        <taxon>Eukaryota</taxon>
        <taxon>Metazoa</taxon>
        <taxon>Ecdysozoa</taxon>
        <taxon>Arthropoda</taxon>
        <taxon>Crustacea</taxon>
        <taxon>Multicrustacea</taxon>
        <taxon>Hexanauplia</taxon>
        <taxon>Copepoda</taxon>
        <taxon>Siphonostomatoida</taxon>
        <taxon>Caligidae</taxon>
        <taxon>Caligus</taxon>
    </lineage>
</organism>
<dbReference type="AlphaFoldDB" id="A0A7T8GW68"/>
<reference evidence="3" key="1">
    <citation type="submission" date="2021-01" db="EMBL/GenBank/DDBJ databases">
        <title>Caligus Genome Assembly.</title>
        <authorList>
            <person name="Gallardo-Escarate C."/>
        </authorList>
    </citation>
    <scope>NUCLEOTIDE SEQUENCE [LARGE SCALE GENOMIC DNA]</scope>
</reference>
<dbReference type="EMBL" id="CP045902">
    <property type="protein sequence ID" value="QQP38827.1"/>
    <property type="molecule type" value="Genomic_DNA"/>
</dbReference>
<evidence type="ECO:0000313" key="2">
    <source>
        <dbReference type="EMBL" id="QQP38827.1"/>
    </source>
</evidence>
<dbReference type="Proteomes" id="UP000595437">
    <property type="component" value="Chromosome 13"/>
</dbReference>
<gene>
    <name evidence="2" type="ORF">FKW44_019518</name>
</gene>
<keyword evidence="3" id="KW-1185">Reference proteome</keyword>
<name>A0A7T8GW68_CALRO</name>
<feature type="region of interest" description="Disordered" evidence="1">
    <location>
        <begin position="1"/>
        <end position="141"/>
    </location>
</feature>
<evidence type="ECO:0000313" key="3">
    <source>
        <dbReference type="Proteomes" id="UP000595437"/>
    </source>
</evidence>